<feature type="region of interest" description="Disordered" evidence="6">
    <location>
        <begin position="326"/>
        <end position="371"/>
    </location>
</feature>
<keyword evidence="8" id="KW-1185">Reference proteome</keyword>
<evidence type="ECO:0000256" key="5">
    <source>
        <dbReference type="SAM" id="Coils"/>
    </source>
</evidence>
<dbReference type="SUPFAM" id="SSF50978">
    <property type="entry name" value="WD40 repeat-like"/>
    <property type="match status" value="1"/>
</dbReference>
<dbReference type="InterPro" id="IPR001680">
    <property type="entry name" value="WD40_rpt"/>
</dbReference>
<feature type="compositionally biased region" description="Basic and acidic residues" evidence="6">
    <location>
        <begin position="1142"/>
        <end position="1160"/>
    </location>
</feature>
<dbReference type="PANTHER" id="PTHR12442:SF5">
    <property type="entry name" value="DYNEIN AXONEMAL INTERMEDIATE CHAIN 3"/>
    <property type="match status" value="1"/>
</dbReference>
<keyword evidence="2" id="KW-0963">Cytoplasm</keyword>
<proteinExistence type="predicted"/>
<feature type="region of interest" description="Disordered" evidence="6">
    <location>
        <begin position="1142"/>
        <end position="1184"/>
    </location>
</feature>
<keyword evidence="4" id="KW-0677">Repeat</keyword>
<dbReference type="EMBL" id="CADEBC010000579">
    <property type="protein sequence ID" value="CAB3255909.1"/>
    <property type="molecule type" value="Genomic_DNA"/>
</dbReference>
<evidence type="ECO:0000313" key="8">
    <source>
        <dbReference type="Proteomes" id="UP000494106"/>
    </source>
</evidence>
<sequence>MSDSDSEDENTSLPPVQNSSSETSYDEEEEKEAKPEPVETEENKDETLVQSGTHHHHHLSQKTSTAGHWLPPKFTTTNVQDNDIKMTSSTSSHVQRKPRRKRFIPKYDVEGVVKVILGEETQIQIEVAVGVHVTVQYPWKEVPKAKIMENITVGGELSEFFPLKQELEAYSDENILIGYIVDESKDSDEYYLCCTKEARDHCKQQSDRFIKRQEKKLEKALQKKPRPWISLGSEREIIGLLPRNTRNLMEVEIKSKFPTEYEPSTFQIRDADAVRDGFIELTPYRQKFNNVFRRRVDCAIQAAPPLINKAAQTVLRYPQNKWTQSIADDLGSNDNVEAGGGGDVGKPLVEGEEPAQVNSSDDEGEKEAEKPDEAALVAYRAAFRRMRRASYIKLLNSFISSKTVEMNSIIELNTVMDIYCNDYPKLILQKSTDTYATMTFEEYVCFTDVRAKDKYVSCAVFHPMWSGIVAICYSDGSPKVMKTLSSRPDPIQRAVYGLNPVMIWSHIDSLMPKLYLESPREVKALSFCPFNENILIGGCINGQVVVWDITHKLENVENIEVLSETREKYKIAMNAHMGWMKPVQDSAVVSATVLSNQMTSHYGPITDIKWLSPNFTVTSTGKMILNEKGKYSLQFVTSSEDGNILIWNLTTENINIFEGKKVKKSKRVAKRPSGLLTDVSPFKILDRILQPCYKIILGTAGQPQTLCLQAFAMIVPPLNYTHTPKPDGKGRKYFSCSILPQNKEAINTNLYCGSQHGEVVKVSWEGHEFNTGEVVNSEYCDIKFNCCIHDGVVSSCTKNPLIDSLTLTVGGKIFAIWNDKLAGRPLTWKKRPYRLTDGVWSLYKPSLLFISTCEGNLETWDLLLRSDQPISVQTLSGTMLTDINLHTLPLTKNLIGVSDGNGSFRMYLNPPIFQLESAVYNGRMEVMIQRELNVMNSFLEWQDKYMSSNPQILLEMKRKEGAILAEKEEEKRRLREEQEKRQEQEAEAKRLASMKVIGPEERWQRIIQKLIERTIAVKKRINRAELIEHEKPLRELEAQRLEKERRMLDIMKNQKVIFNDTVAILFPEAIKKPEKVKKSLLSSDKEQLKKEYLEDYEYLKGNAIITVKQNRFKVPFNWDETIAEGKERRQALNAHEAFVKMHKERLETDDDRDYREKPSYHSEPPPALEPDHEEVEEENLNLSL</sequence>
<comment type="subcellular location">
    <subcellularLocation>
        <location evidence="1">Cytoplasm</location>
    </subcellularLocation>
</comment>
<feature type="coiled-coil region" evidence="5">
    <location>
        <begin position="957"/>
        <end position="994"/>
    </location>
</feature>
<dbReference type="GO" id="GO:0045504">
    <property type="term" value="F:dynein heavy chain binding"/>
    <property type="evidence" value="ECO:0007669"/>
    <property type="project" value="TreeGrafter"/>
</dbReference>
<dbReference type="GO" id="GO:0036159">
    <property type="term" value="P:inner dynein arm assembly"/>
    <property type="evidence" value="ECO:0007669"/>
    <property type="project" value="TreeGrafter"/>
</dbReference>
<evidence type="ECO:0000256" key="6">
    <source>
        <dbReference type="SAM" id="MobiDB-lite"/>
    </source>
</evidence>
<dbReference type="Proteomes" id="UP000494106">
    <property type="component" value="Unassembled WGS sequence"/>
</dbReference>
<dbReference type="GO" id="GO:0045503">
    <property type="term" value="F:dynein light chain binding"/>
    <property type="evidence" value="ECO:0007669"/>
    <property type="project" value="TreeGrafter"/>
</dbReference>
<accession>A0A8S1BBU4</accession>
<dbReference type="AlphaFoldDB" id="A0A8S1BBU4"/>
<feature type="compositionally biased region" description="Polar residues" evidence="6">
    <location>
        <begin position="74"/>
        <end position="93"/>
    </location>
</feature>
<evidence type="ECO:0000256" key="2">
    <source>
        <dbReference type="ARBA" id="ARBA00022490"/>
    </source>
</evidence>
<keyword evidence="3" id="KW-0853">WD repeat</keyword>
<evidence type="ECO:0000313" key="7">
    <source>
        <dbReference type="EMBL" id="CAB3255909.1"/>
    </source>
</evidence>
<dbReference type="Gene3D" id="2.130.10.10">
    <property type="entry name" value="YVTN repeat-like/Quinoprotein amine dehydrogenase"/>
    <property type="match status" value="1"/>
</dbReference>
<name>A0A8S1BBU4_ARCPL</name>
<protein>
    <recommendedName>
        <fullName evidence="9">WD repeat-containing protein 63</fullName>
    </recommendedName>
</protein>
<dbReference type="GO" id="GO:0060294">
    <property type="term" value="P:cilium movement involved in cell motility"/>
    <property type="evidence" value="ECO:0007669"/>
    <property type="project" value="TreeGrafter"/>
</dbReference>
<keyword evidence="5" id="KW-0175">Coiled coil</keyword>
<evidence type="ECO:0000256" key="3">
    <source>
        <dbReference type="ARBA" id="ARBA00022574"/>
    </source>
</evidence>
<organism evidence="7 8">
    <name type="scientific">Arctia plantaginis</name>
    <name type="common">Wood tiger moth</name>
    <name type="synonym">Phalaena plantaginis</name>
    <dbReference type="NCBI Taxonomy" id="874455"/>
    <lineage>
        <taxon>Eukaryota</taxon>
        <taxon>Metazoa</taxon>
        <taxon>Ecdysozoa</taxon>
        <taxon>Arthropoda</taxon>
        <taxon>Hexapoda</taxon>
        <taxon>Insecta</taxon>
        <taxon>Pterygota</taxon>
        <taxon>Neoptera</taxon>
        <taxon>Endopterygota</taxon>
        <taxon>Lepidoptera</taxon>
        <taxon>Glossata</taxon>
        <taxon>Ditrysia</taxon>
        <taxon>Noctuoidea</taxon>
        <taxon>Erebidae</taxon>
        <taxon>Arctiinae</taxon>
        <taxon>Arctia</taxon>
    </lineage>
</organism>
<feature type="region of interest" description="Disordered" evidence="6">
    <location>
        <begin position="1"/>
        <end position="99"/>
    </location>
</feature>
<dbReference type="PANTHER" id="PTHR12442">
    <property type="entry name" value="DYNEIN INTERMEDIATE CHAIN"/>
    <property type="match status" value="1"/>
</dbReference>
<reference evidence="7 8" key="1">
    <citation type="submission" date="2020-04" db="EMBL/GenBank/DDBJ databases">
        <authorList>
            <person name="Wallbank WR R."/>
            <person name="Pardo Diaz C."/>
            <person name="Kozak K."/>
            <person name="Martin S."/>
            <person name="Jiggins C."/>
            <person name="Moest M."/>
            <person name="Warren A I."/>
            <person name="Byers J.R.P. K."/>
            <person name="Montejo-Kovacevich G."/>
            <person name="Yen C E."/>
        </authorList>
    </citation>
    <scope>NUCLEOTIDE SEQUENCE [LARGE SCALE GENOMIC DNA]</scope>
</reference>
<feature type="compositionally biased region" description="Acidic residues" evidence="6">
    <location>
        <begin position="1"/>
        <end position="10"/>
    </location>
</feature>
<evidence type="ECO:0008006" key="9">
    <source>
        <dbReference type="Google" id="ProtNLM"/>
    </source>
</evidence>
<dbReference type="GO" id="GO:0036156">
    <property type="term" value="C:inner dynein arm"/>
    <property type="evidence" value="ECO:0007669"/>
    <property type="project" value="TreeGrafter"/>
</dbReference>
<gene>
    <name evidence="7" type="ORF">APLA_LOCUS15089</name>
</gene>
<evidence type="ECO:0000256" key="4">
    <source>
        <dbReference type="ARBA" id="ARBA00022737"/>
    </source>
</evidence>
<evidence type="ECO:0000256" key="1">
    <source>
        <dbReference type="ARBA" id="ARBA00004496"/>
    </source>
</evidence>
<dbReference type="InterPro" id="IPR036322">
    <property type="entry name" value="WD40_repeat_dom_sf"/>
</dbReference>
<comment type="caution">
    <text evidence="7">The sequence shown here is derived from an EMBL/GenBank/DDBJ whole genome shotgun (WGS) entry which is preliminary data.</text>
</comment>
<dbReference type="InterPro" id="IPR015943">
    <property type="entry name" value="WD40/YVTN_repeat-like_dom_sf"/>
</dbReference>
<feature type="compositionally biased region" description="Acidic residues" evidence="6">
    <location>
        <begin position="1171"/>
        <end position="1184"/>
    </location>
</feature>
<dbReference type="OrthoDB" id="6619788at2759"/>
<dbReference type="SMART" id="SM00320">
    <property type="entry name" value="WD40"/>
    <property type="match status" value="3"/>
</dbReference>
<dbReference type="InterPro" id="IPR050687">
    <property type="entry name" value="Dynein_IC"/>
</dbReference>